<feature type="signal peptide" evidence="2">
    <location>
        <begin position="1"/>
        <end position="17"/>
    </location>
</feature>
<dbReference type="AlphaFoldDB" id="G3AT31"/>
<dbReference type="InParanoid" id="G3AT31"/>
<evidence type="ECO:0000256" key="1">
    <source>
        <dbReference type="SAM" id="MobiDB-lite"/>
    </source>
</evidence>
<sequence>MKLQSLTLLSVAATALAVNLEQIRLINEDALVLDGTQFDYPVLGKINEQDEFKDMGKKKAHKKNNNKDKKKKTQKKEKKTTKTTLTTLPPSSTPSLSFTKVTSTKHSSKTSSETTTTTSSSKHESSSKSHSHTASITKTNGGDSVVVSIGGPIALALGLLL</sequence>
<feature type="compositionally biased region" description="Basic residues" evidence="1">
    <location>
        <begin position="58"/>
        <end position="81"/>
    </location>
</feature>
<dbReference type="GeneID" id="18874421"/>
<accession>G3AT31</accession>
<organism evidence="4">
    <name type="scientific">Spathaspora passalidarum (strain NRRL Y-27907 / 11-Y1)</name>
    <dbReference type="NCBI Taxonomy" id="619300"/>
    <lineage>
        <taxon>Eukaryota</taxon>
        <taxon>Fungi</taxon>
        <taxon>Dikarya</taxon>
        <taxon>Ascomycota</taxon>
        <taxon>Saccharomycotina</taxon>
        <taxon>Pichiomycetes</taxon>
        <taxon>Debaryomycetaceae</taxon>
        <taxon>Spathaspora</taxon>
    </lineage>
</organism>
<protein>
    <submittedName>
        <fullName evidence="3">Uncharacterized protein</fullName>
    </submittedName>
</protein>
<evidence type="ECO:0000313" key="4">
    <source>
        <dbReference type="Proteomes" id="UP000000709"/>
    </source>
</evidence>
<dbReference type="Proteomes" id="UP000000709">
    <property type="component" value="Unassembled WGS sequence"/>
</dbReference>
<gene>
    <name evidence="3" type="ORF">SPAPADRAFT_62654</name>
</gene>
<evidence type="ECO:0000313" key="3">
    <source>
        <dbReference type="EMBL" id="EGW30794.1"/>
    </source>
</evidence>
<name>G3AT31_SPAPN</name>
<dbReference type="OrthoDB" id="4026137at2759"/>
<proteinExistence type="predicted"/>
<dbReference type="HOGENOM" id="CLU_1844796_0_0_1"/>
<dbReference type="KEGG" id="spaa:SPAPADRAFT_62654"/>
<dbReference type="eggNOG" id="ENOG502RQFB">
    <property type="taxonomic scope" value="Eukaryota"/>
</dbReference>
<feature type="region of interest" description="Disordered" evidence="1">
    <location>
        <begin position="52"/>
        <end position="146"/>
    </location>
</feature>
<keyword evidence="4" id="KW-1185">Reference proteome</keyword>
<evidence type="ECO:0000256" key="2">
    <source>
        <dbReference type="SAM" id="SignalP"/>
    </source>
</evidence>
<dbReference type="OMA" id="AQFDYPA"/>
<feature type="chain" id="PRO_5003442551" evidence="2">
    <location>
        <begin position="18"/>
        <end position="161"/>
    </location>
</feature>
<dbReference type="EMBL" id="GL996504">
    <property type="protein sequence ID" value="EGW30794.1"/>
    <property type="molecule type" value="Genomic_DNA"/>
</dbReference>
<dbReference type="RefSeq" id="XP_007376827.1">
    <property type="nucleotide sequence ID" value="XM_007376765.1"/>
</dbReference>
<keyword evidence="2" id="KW-0732">Signal</keyword>
<reference evidence="3 4" key="1">
    <citation type="journal article" date="2011" name="Proc. Natl. Acad. Sci. U.S.A.">
        <title>Comparative genomics of xylose-fermenting fungi for enhanced biofuel production.</title>
        <authorList>
            <person name="Wohlbach D.J."/>
            <person name="Kuo A."/>
            <person name="Sato T.K."/>
            <person name="Potts K.M."/>
            <person name="Salamov A.A."/>
            <person name="LaButti K.M."/>
            <person name="Sun H."/>
            <person name="Clum A."/>
            <person name="Pangilinan J.L."/>
            <person name="Lindquist E.A."/>
            <person name="Lucas S."/>
            <person name="Lapidus A."/>
            <person name="Jin M."/>
            <person name="Gunawan C."/>
            <person name="Balan V."/>
            <person name="Dale B.E."/>
            <person name="Jeffries T.W."/>
            <person name="Zinkel R."/>
            <person name="Barry K.W."/>
            <person name="Grigoriev I.V."/>
            <person name="Gasch A.P."/>
        </authorList>
    </citation>
    <scope>NUCLEOTIDE SEQUENCE [LARGE SCALE GENOMIC DNA]</scope>
    <source>
        <strain evidence="4">NRRL Y-27907 / 11-Y1</strain>
    </source>
</reference>
<feature type="compositionally biased region" description="Low complexity" evidence="1">
    <location>
        <begin position="82"/>
        <end position="120"/>
    </location>
</feature>